<keyword evidence="2" id="KW-1185">Reference proteome</keyword>
<dbReference type="AlphaFoldDB" id="A0ABD3LS64"/>
<organism evidence="1 2">
    <name type="scientific">Eucalyptus globulus</name>
    <name type="common">Tasmanian blue gum</name>
    <dbReference type="NCBI Taxonomy" id="34317"/>
    <lineage>
        <taxon>Eukaryota</taxon>
        <taxon>Viridiplantae</taxon>
        <taxon>Streptophyta</taxon>
        <taxon>Embryophyta</taxon>
        <taxon>Tracheophyta</taxon>
        <taxon>Spermatophyta</taxon>
        <taxon>Magnoliopsida</taxon>
        <taxon>eudicotyledons</taxon>
        <taxon>Gunneridae</taxon>
        <taxon>Pentapetalae</taxon>
        <taxon>rosids</taxon>
        <taxon>malvids</taxon>
        <taxon>Myrtales</taxon>
        <taxon>Myrtaceae</taxon>
        <taxon>Myrtoideae</taxon>
        <taxon>Eucalypteae</taxon>
        <taxon>Eucalyptus</taxon>
    </lineage>
</organism>
<accession>A0ABD3LS64</accession>
<comment type="caution">
    <text evidence="1">The sequence shown here is derived from an EMBL/GenBank/DDBJ whole genome shotgun (WGS) entry which is preliminary data.</text>
</comment>
<proteinExistence type="predicted"/>
<gene>
    <name evidence="1" type="ORF">ACJRO7_000108</name>
</gene>
<sequence>MAAGVFAGRFYPNVGWACGDGCWNGAGSRKNRSSFAGVDGCFNVAGVQAEEFRGCGVNEGLLLGSFVDQAWDVDAERARAGGWKDRWRCWAQPLLDAWEKGVDKPPEEMQG</sequence>
<name>A0ABD3LS64_EUCGL</name>
<protein>
    <submittedName>
        <fullName evidence="1">Uncharacterized protein</fullName>
    </submittedName>
</protein>
<dbReference type="EMBL" id="JBJKBG010000001">
    <property type="protein sequence ID" value="KAL3752646.1"/>
    <property type="molecule type" value="Genomic_DNA"/>
</dbReference>
<evidence type="ECO:0000313" key="1">
    <source>
        <dbReference type="EMBL" id="KAL3752646.1"/>
    </source>
</evidence>
<dbReference type="Proteomes" id="UP001634007">
    <property type="component" value="Unassembled WGS sequence"/>
</dbReference>
<reference evidence="1 2" key="1">
    <citation type="submission" date="2024-11" db="EMBL/GenBank/DDBJ databases">
        <title>Chromosome-level genome assembly of Eucalyptus globulus Labill. provides insights into its genome evolution.</title>
        <authorList>
            <person name="Li X."/>
        </authorList>
    </citation>
    <scope>NUCLEOTIDE SEQUENCE [LARGE SCALE GENOMIC DNA]</scope>
    <source>
        <strain evidence="1">CL2024</strain>
        <tissue evidence="1">Fresh tender leaves</tissue>
    </source>
</reference>
<evidence type="ECO:0000313" key="2">
    <source>
        <dbReference type="Proteomes" id="UP001634007"/>
    </source>
</evidence>